<evidence type="ECO:0000313" key="10">
    <source>
        <dbReference type="EMBL" id="TPE46033.1"/>
    </source>
</evidence>
<organism evidence="10 11">
    <name type="scientific">Pontibacter mangrovi</name>
    <dbReference type="NCBI Taxonomy" id="2589816"/>
    <lineage>
        <taxon>Bacteria</taxon>
        <taxon>Pseudomonadati</taxon>
        <taxon>Bacteroidota</taxon>
        <taxon>Cytophagia</taxon>
        <taxon>Cytophagales</taxon>
        <taxon>Hymenobacteraceae</taxon>
        <taxon>Pontibacter</taxon>
    </lineage>
</organism>
<dbReference type="Gene3D" id="6.10.250.690">
    <property type="match status" value="1"/>
</dbReference>
<evidence type="ECO:0000256" key="4">
    <source>
        <dbReference type="ARBA" id="ARBA00023125"/>
    </source>
</evidence>
<accession>A0A501W7W7</accession>
<dbReference type="EMBL" id="VFRQ01000001">
    <property type="protein sequence ID" value="TPE46033.1"/>
    <property type="molecule type" value="Genomic_DNA"/>
</dbReference>
<keyword evidence="3" id="KW-0805">Transcription regulation</keyword>
<dbReference type="SUPFAM" id="SSF52172">
    <property type="entry name" value="CheY-like"/>
    <property type="match status" value="1"/>
</dbReference>
<evidence type="ECO:0000256" key="1">
    <source>
        <dbReference type="ARBA" id="ARBA00022553"/>
    </source>
</evidence>
<evidence type="ECO:0000256" key="2">
    <source>
        <dbReference type="ARBA" id="ARBA00023012"/>
    </source>
</evidence>
<dbReference type="CDD" id="cd00383">
    <property type="entry name" value="trans_reg_C"/>
    <property type="match status" value="1"/>
</dbReference>
<dbReference type="GO" id="GO:0005829">
    <property type="term" value="C:cytosol"/>
    <property type="evidence" value="ECO:0007669"/>
    <property type="project" value="TreeGrafter"/>
</dbReference>
<keyword evidence="11" id="KW-1185">Reference proteome</keyword>
<feature type="DNA-binding region" description="OmpR/PhoB-type" evidence="7">
    <location>
        <begin position="124"/>
        <end position="224"/>
    </location>
</feature>
<proteinExistence type="predicted"/>
<dbReference type="PANTHER" id="PTHR48111:SF22">
    <property type="entry name" value="REGULATOR OF RPOS"/>
    <property type="match status" value="1"/>
</dbReference>
<comment type="caution">
    <text evidence="10">The sequence shown here is derived from an EMBL/GenBank/DDBJ whole genome shotgun (WGS) entry which is preliminary data.</text>
</comment>
<dbReference type="PROSITE" id="PS51755">
    <property type="entry name" value="OMPR_PHOB"/>
    <property type="match status" value="1"/>
</dbReference>
<dbReference type="InterPro" id="IPR011006">
    <property type="entry name" value="CheY-like_superfamily"/>
</dbReference>
<evidence type="ECO:0000313" key="11">
    <source>
        <dbReference type="Proteomes" id="UP000316727"/>
    </source>
</evidence>
<dbReference type="InterPro" id="IPR036388">
    <property type="entry name" value="WH-like_DNA-bd_sf"/>
</dbReference>
<dbReference type="InterPro" id="IPR001867">
    <property type="entry name" value="OmpR/PhoB-type_DNA-bd"/>
</dbReference>
<keyword evidence="5" id="KW-0804">Transcription</keyword>
<dbReference type="PROSITE" id="PS50110">
    <property type="entry name" value="RESPONSE_REGULATORY"/>
    <property type="match status" value="1"/>
</dbReference>
<gene>
    <name evidence="10" type="ORF">FJM65_01430</name>
</gene>
<dbReference type="GO" id="GO:0000976">
    <property type="term" value="F:transcription cis-regulatory region binding"/>
    <property type="evidence" value="ECO:0007669"/>
    <property type="project" value="TreeGrafter"/>
</dbReference>
<dbReference type="RefSeq" id="WP_140618646.1">
    <property type="nucleotide sequence ID" value="NZ_VFRQ01000001.1"/>
</dbReference>
<keyword evidence="4 7" id="KW-0238">DNA-binding</keyword>
<dbReference type="GO" id="GO:0000156">
    <property type="term" value="F:phosphorelay response regulator activity"/>
    <property type="evidence" value="ECO:0007669"/>
    <property type="project" value="TreeGrafter"/>
</dbReference>
<dbReference type="Pfam" id="PF00486">
    <property type="entry name" value="Trans_reg_C"/>
    <property type="match status" value="1"/>
</dbReference>
<dbReference type="GO" id="GO:0006355">
    <property type="term" value="P:regulation of DNA-templated transcription"/>
    <property type="evidence" value="ECO:0007669"/>
    <property type="project" value="InterPro"/>
</dbReference>
<keyword evidence="1 6" id="KW-0597">Phosphoprotein</keyword>
<feature type="domain" description="OmpR/PhoB-type" evidence="9">
    <location>
        <begin position="124"/>
        <end position="224"/>
    </location>
</feature>
<sequence>MKVLVVEDEEALKESIVAYLRQEGYACEAAIDYRSAMLKTASYTYACLVVDLTLPGGNGLDIVRSVKENQPDTGIIIISAKNALDDKIMGLEVGADDYMTKPFHLSELNARLKSVLRRRNFNGQKVLRVGEVEVHPEAAEASVAGKKLALTRKEYELLLYFASNRNRVLTKESIAEHLWGDHIEMLDSLDFVYTHIKNLRRKIMETGVEDYIQTVYGLGYKFMSP</sequence>
<dbReference type="OrthoDB" id="9774822at2"/>
<dbReference type="Gene3D" id="3.40.50.2300">
    <property type="match status" value="1"/>
</dbReference>
<feature type="modified residue" description="4-aspartylphosphate" evidence="6">
    <location>
        <position position="51"/>
    </location>
</feature>
<dbReference type="AlphaFoldDB" id="A0A501W7W7"/>
<dbReference type="InterPro" id="IPR039420">
    <property type="entry name" value="WalR-like"/>
</dbReference>
<protein>
    <submittedName>
        <fullName evidence="10">Response regulator transcription factor</fullName>
    </submittedName>
</protein>
<name>A0A501W7W7_9BACT</name>
<reference evidence="10 11" key="1">
    <citation type="submission" date="2019-06" db="EMBL/GenBank/DDBJ databases">
        <title>A novel bacterium of genus Pontibacter, isolated from marine sediment.</title>
        <authorList>
            <person name="Huang H."/>
            <person name="Mo K."/>
            <person name="Hu Y."/>
        </authorList>
    </citation>
    <scope>NUCLEOTIDE SEQUENCE [LARGE SCALE GENOMIC DNA]</scope>
    <source>
        <strain evidence="10 11">HB172049</strain>
    </source>
</reference>
<dbReference type="SUPFAM" id="SSF46894">
    <property type="entry name" value="C-terminal effector domain of the bipartite response regulators"/>
    <property type="match status" value="1"/>
</dbReference>
<dbReference type="InterPro" id="IPR001789">
    <property type="entry name" value="Sig_transdc_resp-reg_receiver"/>
</dbReference>
<dbReference type="PANTHER" id="PTHR48111">
    <property type="entry name" value="REGULATOR OF RPOS"/>
    <property type="match status" value="1"/>
</dbReference>
<evidence type="ECO:0000259" key="8">
    <source>
        <dbReference type="PROSITE" id="PS50110"/>
    </source>
</evidence>
<evidence type="ECO:0000256" key="7">
    <source>
        <dbReference type="PROSITE-ProRule" id="PRU01091"/>
    </source>
</evidence>
<dbReference type="Gene3D" id="1.10.10.10">
    <property type="entry name" value="Winged helix-like DNA-binding domain superfamily/Winged helix DNA-binding domain"/>
    <property type="match status" value="1"/>
</dbReference>
<feature type="domain" description="Response regulatory" evidence="8">
    <location>
        <begin position="2"/>
        <end position="116"/>
    </location>
</feature>
<dbReference type="Proteomes" id="UP000316727">
    <property type="component" value="Unassembled WGS sequence"/>
</dbReference>
<evidence type="ECO:0000259" key="9">
    <source>
        <dbReference type="PROSITE" id="PS51755"/>
    </source>
</evidence>
<dbReference type="Pfam" id="PF00072">
    <property type="entry name" value="Response_reg"/>
    <property type="match status" value="1"/>
</dbReference>
<dbReference type="SMART" id="SM00862">
    <property type="entry name" value="Trans_reg_C"/>
    <property type="match status" value="1"/>
</dbReference>
<dbReference type="SMART" id="SM00448">
    <property type="entry name" value="REC"/>
    <property type="match status" value="1"/>
</dbReference>
<dbReference type="GO" id="GO:0032993">
    <property type="term" value="C:protein-DNA complex"/>
    <property type="evidence" value="ECO:0007669"/>
    <property type="project" value="TreeGrafter"/>
</dbReference>
<evidence type="ECO:0000256" key="6">
    <source>
        <dbReference type="PROSITE-ProRule" id="PRU00169"/>
    </source>
</evidence>
<keyword evidence="2" id="KW-0902">Two-component regulatory system</keyword>
<dbReference type="InterPro" id="IPR016032">
    <property type="entry name" value="Sig_transdc_resp-reg_C-effctor"/>
</dbReference>
<evidence type="ECO:0000256" key="3">
    <source>
        <dbReference type="ARBA" id="ARBA00023015"/>
    </source>
</evidence>
<evidence type="ECO:0000256" key="5">
    <source>
        <dbReference type="ARBA" id="ARBA00023163"/>
    </source>
</evidence>